<dbReference type="PANTHER" id="PTHR24299">
    <property type="entry name" value="CYTOCHROME P450 FAMILY 1"/>
    <property type="match status" value="1"/>
</dbReference>
<evidence type="ECO:0000313" key="3">
    <source>
        <dbReference type="Proteomes" id="UP000238479"/>
    </source>
</evidence>
<dbReference type="InterPro" id="IPR036396">
    <property type="entry name" value="Cyt_P450_sf"/>
</dbReference>
<feature type="chain" id="PRO_5015162497" evidence="1">
    <location>
        <begin position="24"/>
        <end position="153"/>
    </location>
</feature>
<keyword evidence="2" id="KW-0560">Oxidoreductase</keyword>
<dbReference type="GO" id="GO:0102811">
    <property type="term" value="F:geraniol 10-hydroxylase activity"/>
    <property type="evidence" value="ECO:0007669"/>
    <property type="project" value="UniProtKB-EC"/>
</dbReference>
<dbReference type="SUPFAM" id="SSF48264">
    <property type="entry name" value="Cytochrome P450"/>
    <property type="match status" value="1"/>
</dbReference>
<protein>
    <submittedName>
        <fullName evidence="2">Putative geraniol 8-hydroxylase</fullName>
        <ecNumber evidence="2">1.14.14.83</ecNumber>
    </submittedName>
</protein>
<accession>A0A2P6R0H6</accession>
<comment type="caution">
    <text evidence="2">The sequence shown here is derived from an EMBL/GenBank/DDBJ whole genome shotgun (WGS) entry which is preliminary data.</text>
</comment>
<feature type="signal peptide" evidence="1">
    <location>
        <begin position="1"/>
        <end position="23"/>
    </location>
</feature>
<keyword evidence="1" id="KW-0732">Signal</keyword>
<organism evidence="2 3">
    <name type="scientific">Rosa chinensis</name>
    <name type="common">China rose</name>
    <dbReference type="NCBI Taxonomy" id="74649"/>
    <lineage>
        <taxon>Eukaryota</taxon>
        <taxon>Viridiplantae</taxon>
        <taxon>Streptophyta</taxon>
        <taxon>Embryophyta</taxon>
        <taxon>Tracheophyta</taxon>
        <taxon>Spermatophyta</taxon>
        <taxon>Magnoliopsida</taxon>
        <taxon>eudicotyledons</taxon>
        <taxon>Gunneridae</taxon>
        <taxon>Pentapetalae</taxon>
        <taxon>rosids</taxon>
        <taxon>fabids</taxon>
        <taxon>Rosales</taxon>
        <taxon>Rosaceae</taxon>
        <taxon>Rosoideae</taxon>
        <taxon>Rosoideae incertae sedis</taxon>
        <taxon>Rosa</taxon>
    </lineage>
</organism>
<dbReference type="PANTHER" id="PTHR24299:SF59">
    <property type="entry name" value="CYTOCHROME P450 SUPERFAMILY PROTEIN"/>
    <property type="match status" value="1"/>
</dbReference>
<dbReference type="Gramene" id="PRQ39951">
    <property type="protein sequence ID" value="PRQ39951"/>
    <property type="gene ID" value="RchiOBHm_Chr4g0430801"/>
</dbReference>
<dbReference type="Gene3D" id="1.10.630.10">
    <property type="entry name" value="Cytochrome P450"/>
    <property type="match status" value="1"/>
</dbReference>
<dbReference type="Proteomes" id="UP000238479">
    <property type="component" value="Chromosome 4"/>
</dbReference>
<dbReference type="GO" id="GO:0005506">
    <property type="term" value="F:iron ion binding"/>
    <property type="evidence" value="ECO:0007669"/>
    <property type="project" value="InterPro"/>
</dbReference>
<dbReference type="EC" id="1.14.14.83" evidence="2"/>
<dbReference type="OMA" id="CRMATQT"/>
<name>A0A2P6R0H6_ROSCH</name>
<sequence>MDFFLSCILLSLCFAASWFLIQALQGRTRVRLPPGPKPFPLVGNLFELGDKPHLSLTKLSQRYGPIISLQLGQVTTVVASSSAMAKEILRNHDQFLCNRTVPMHYEPLKTTTCLGFQYHRGGGTFAKYATPNCLPLKFLMPTKLVGESKCKSS</sequence>
<gene>
    <name evidence="2" type="ORF">RchiOBHm_Chr4g0430801</name>
</gene>
<reference evidence="2 3" key="1">
    <citation type="journal article" date="2018" name="Nat. Genet.">
        <title>The Rosa genome provides new insights in the design of modern roses.</title>
        <authorList>
            <person name="Bendahmane M."/>
        </authorList>
    </citation>
    <scope>NUCLEOTIDE SEQUENCE [LARGE SCALE GENOMIC DNA]</scope>
    <source>
        <strain evidence="3">cv. Old Blush</strain>
    </source>
</reference>
<dbReference type="GO" id="GO:0020037">
    <property type="term" value="F:heme binding"/>
    <property type="evidence" value="ECO:0007669"/>
    <property type="project" value="InterPro"/>
</dbReference>
<evidence type="ECO:0000313" key="2">
    <source>
        <dbReference type="EMBL" id="PRQ39951.1"/>
    </source>
</evidence>
<dbReference type="Pfam" id="PF00067">
    <property type="entry name" value="p450"/>
    <property type="match status" value="1"/>
</dbReference>
<keyword evidence="3" id="KW-1185">Reference proteome</keyword>
<evidence type="ECO:0000256" key="1">
    <source>
        <dbReference type="SAM" id="SignalP"/>
    </source>
</evidence>
<dbReference type="AlphaFoldDB" id="A0A2P6R0H6"/>
<dbReference type="EMBL" id="PDCK01000042">
    <property type="protein sequence ID" value="PRQ39951.1"/>
    <property type="molecule type" value="Genomic_DNA"/>
</dbReference>
<proteinExistence type="predicted"/>
<dbReference type="InterPro" id="IPR001128">
    <property type="entry name" value="Cyt_P450"/>
</dbReference>